<dbReference type="EMBL" id="CP016027">
    <property type="protein sequence ID" value="ANJ68093.1"/>
    <property type="molecule type" value="Genomic_DNA"/>
</dbReference>
<evidence type="ECO:0000259" key="1">
    <source>
        <dbReference type="Pfam" id="PF08241"/>
    </source>
</evidence>
<dbReference type="RefSeq" id="WP_066102253.1">
    <property type="nucleotide sequence ID" value="NZ_CP016027.1"/>
</dbReference>
<dbReference type="KEGG" id="haz:A9404_12570"/>
<dbReference type="AlphaFoldDB" id="A0A191ZJT1"/>
<accession>A0A191ZJT1</accession>
<name>A0A191ZJT1_9GAMM</name>
<dbReference type="InterPro" id="IPR013216">
    <property type="entry name" value="Methyltransf_11"/>
</dbReference>
<feature type="domain" description="Methyltransferase type 11" evidence="1">
    <location>
        <begin position="85"/>
        <end position="140"/>
    </location>
</feature>
<sequence>MATFVNRSAPSAIASISAWYQTPIGARVGRDLTQCLARRAEDAFGYHAVVMGATLPLGTRLRIRHVTQVSPSVAAMGGPAPGAGNEYPGAGLVADFTALPIASEAADLVIALHVLENLRQPHDLLREMDRIVRPEGRLMIVGVNPVSLFPVARLLGRSCYAPLLRGHRHAAWRLVDWLRVLGYEINAVEHVGGLCPTCHVRRYERFRPLRDWSLRWAWFLHGFYVIDATRRESTPTAIRPAFRFRELMPQKAGSQVAGSTTAGARLKTWPKTR</sequence>
<dbReference type="GO" id="GO:0008757">
    <property type="term" value="F:S-adenosylmethionine-dependent methyltransferase activity"/>
    <property type="evidence" value="ECO:0007669"/>
    <property type="project" value="InterPro"/>
</dbReference>
<protein>
    <recommendedName>
        <fullName evidence="1">Methyltransferase type 11 domain-containing protein</fullName>
    </recommendedName>
</protein>
<dbReference type="OrthoDB" id="6191410at2"/>
<reference evidence="2 3" key="1">
    <citation type="submission" date="2016-06" db="EMBL/GenBank/DDBJ databases">
        <title>Insight into the functional genes involving in sulfur oxidation in Pearl River water.</title>
        <authorList>
            <person name="Luo J."/>
            <person name="Tan X."/>
            <person name="Lin W."/>
        </authorList>
    </citation>
    <scope>NUCLEOTIDE SEQUENCE [LARGE SCALE GENOMIC DNA]</scope>
    <source>
        <strain evidence="2 3">LS2</strain>
    </source>
</reference>
<evidence type="ECO:0000313" key="2">
    <source>
        <dbReference type="EMBL" id="ANJ68093.1"/>
    </source>
</evidence>
<dbReference type="InterPro" id="IPR029063">
    <property type="entry name" value="SAM-dependent_MTases_sf"/>
</dbReference>
<dbReference type="STRING" id="1860122.A9404_12570"/>
<keyword evidence="3" id="KW-1185">Reference proteome</keyword>
<proteinExistence type="predicted"/>
<dbReference type="SUPFAM" id="SSF53335">
    <property type="entry name" value="S-adenosyl-L-methionine-dependent methyltransferases"/>
    <property type="match status" value="1"/>
</dbReference>
<gene>
    <name evidence="2" type="ORF">A9404_12570</name>
</gene>
<organism evidence="2 3">
    <name type="scientific">Halothiobacillus diazotrophicus</name>
    <dbReference type="NCBI Taxonomy" id="1860122"/>
    <lineage>
        <taxon>Bacteria</taxon>
        <taxon>Pseudomonadati</taxon>
        <taxon>Pseudomonadota</taxon>
        <taxon>Gammaproteobacteria</taxon>
        <taxon>Chromatiales</taxon>
        <taxon>Halothiobacillaceae</taxon>
        <taxon>Halothiobacillus</taxon>
    </lineage>
</organism>
<dbReference type="Proteomes" id="UP000078596">
    <property type="component" value="Chromosome"/>
</dbReference>
<dbReference type="Pfam" id="PF08241">
    <property type="entry name" value="Methyltransf_11"/>
    <property type="match status" value="1"/>
</dbReference>
<evidence type="ECO:0000313" key="3">
    <source>
        <dbReference type="Proteomes" id="UP000078596"/>
    </source>
</evidence>
<dbReference type="Gene3D" id="3.40.50.150">
    <property type="entry name" value="Vaccinia Virus protein VP39"/>
    <property type="match status" value="1"/>
</dbReference>